<feature type="compositionally biased region" description="Basic and acidic residues" evidence="1">
    <location>
        <begin position="11"/>
        <end position="29"/>
    </location>
</feature>
<evidence type="ECO:0000256" key="1">
    <source>
        <dbReference type="SAM" id="MobiDB-lite"/>
    </source>
</evidence>
<dbReference type="AlphaFoldDB" id="A0A4Y2GFL7"/>
<proteinExistence type="predicted"/>
<dbReference type="EMBL" id="BGPR01099093">
    <property type="protein sequence ID" value="GBM51499.1"/>
    <property type="molecule type" value="Genomic_DNA"/>
</dbReference>
<protein>
    <submittedName>
        <fullName evidence="2">Uncharacterized protein</fullName>
    </submittedName>
</protein>
<organism evidence="2 3">
    <name type="scientific">Araneus ventricosus</name>
    <name type="common">Orbweaver spider</name>
    <name type="synonym">Epeira ventricosa</name>
    <dbReference type="NCBI Taxonomy" id="182803"/>
    <lineage>
        <taxon>Eukaryota</taxon>
        <taxon>Metazoa</taxon>
        <taxon>Ecdysozoa</taxon>
        <taxon>Arthropoda</taxon>
        <taxon>Chelicerata</taxon>
        <taxon>Arachnida</taxon>
        <taxon>Araneae</taxon>
        <taxon>Araneomorphae</taxon>
        <taxon>Entelegynae</taxon>
        <taxon>Araneoidea</taxon>
        <taxon>Araneidae</taxon>
        <taxon>Araneus</taxon>
    </lineage>
</organism>
<name>A0A4Y2GFL7_ARAVE</name>
<keyword evidence="3" id="KW-1185">Reference proteome</keyword>
<evidence type="ECO:0000313" key="2">
    <source>
        <dbReference type="EMBL" id="GBM51499.1"/>
    </source>
</evidence>
<evidence type="ECO:0000313" key="3">
    <source>
        <dbReference type="Proteomes" id="UP000499080"/>
    </source>
</evidence>
<comment type="caution">
    <text evidence="2">The sequence shown here is derived from an EMBL/GenBank/DDBJ whole genome shotgun (WGS) entry which is preliminary data.</text>
</comment>
<feature type="non-terminal residue" evidence="2">
    <location>
        <position position="1"/>
    </location>
</feature>
<reference evidence="2 3" key="1">
    <citation type="journal article" date="2019" name="Sci. Rep.">
        <title>Orb-weaving spider Araneus ventricosus genome elucidates the spidroin gene catalogue.</title>
        <authorList>
            <person name="Kono N."/>
            <person name="Nakamura H."/>
            <person name="Ohtoshi R."/>
            <person name="Moran D.A.P."/>
            <person name="Shinohara A."/>
            <person name="Yoshida Y."/>
            <person name="Fujiwara M."/>
            <person name="Mori M."/>
            <person name="Tomita M."/>
            <person name="Arakawa K."/>
        </authorList>
    </citation>
    <scope>NUCLEOTIDE SEQUENCE [LARGE SCALE GENOMIC DNA]</scope>
</reference>
<dbReference type="Proteomes" id="UP000499080">
    <property type="component" value="Unassembled WGS sequence"/>
</dbReference>
<gene>
    <name evidence="2" type="ORF">AVEN_268038_1</name>
</gene>
<feature type="region of interest" description="Disordered" evidence="1">
    <location>
        <begin position="1"/>
        <end position="29"/>
    </location>
</feature>
<accession>A0A4Y2GFL7</accession>
<sequence length="50" mass="5715">ENYSQENHEEEDSHSSVIDEKNEARKSGSLKDDVLIEVGILRKEIDISTQ</sequence>